<accession>A0A3B3S168</accession>
<proteinExistence type="predicted"/>
<sequence length="322" mass="37226">DPHRATVEMLPASSCPLPPLHRDQVLRLLLPPPPGHHTLNQPAMHGSLTPTAALTVVKFWSKQFQWGRESIEDDPHTGFSTEMCMKVEDLIWLDRRLKVSRIADEMGISAGTVWEIIHEKLGMSMVSARWAPRMLMPCLKATRLQCCQENLQMFCLDQVNCFHRLVTGDETWVYHRDPESKMESMQWNKVMATVFWDIEGLLMTELQKKTPTLTEDQYLGLVNETLHWLERPEVREDPVLQALAIRSAIQICGPDLAHSDFFLFLVFKKSLCGQRVSSDEDVKASMTSWFEGQTEDYFSKRLRSLQEKWMKCTELSVDYIEK</sequence>
<organism evidence="1 2">
    <name type="scientific">Paramormyrops kingsleyae</name>
    <dbReference type="NCBI Taxonomy" id="1676925"/>
    <lineage>
        <taxon>Eukaryota</taxon>
        <taxon>Metazoa</taxon>
        <taxon>Chordata</taxon>
        <taxon>Craniata</taxon>
        <taxon>Vertebrata</taxon>
        <taxon>Euteleostomi</taxon>
        <taxon>Actinopterygii</taxon>
        <taxon>Neopterygii</taxon>
        <taxon>Teleostei</taxon>
        <taxon>Osteoglossocephala</taxon>
        <taxon>Osteoglossomorpha</taxon>
        <taxon>Osteoglossiformes</taxon>
        <taxon>Mormyridae</taxon>
        <taxon>Paramormyrops</taxon>
    </lineage>
</organism>
<dbReference type="GeneTree" id="ENSGT00940000164451"/>
<dbReference type="PANTHER" id="PTHR46060">
    <property type="entry name" value="MARINER MOS1 TRANSPOSASE-LIKE PROTEIN"/>
    <property type="match status" value="1"/>
</dbReference>
<dbReference type="AlphaFoldDB" id="A0A3B3S168"/>
<evidence type="ECO:0000313" key="2">
    <source>
        <dbReference type="Proteomes" id="UP000261540"/>
    </source>
</evidence>
<dbReference type="STRING" id="1676925.ENSPKIP00000024273"/>
<protein>
    <submittedName>
        <fullName evidence="1">Uncharacterized protein</fullName>
    </submittedName>
</protein>
<reference evidence="1" key="2">
    <citation type="submission" date="2025-09" db="UniProtKB">
        <authorList>
            <consortium name="Ensembl"/>
        </authorList>
    </citation>
    <scope>IDENTIFICATION</scope>
</reference>
<evidence type="ECO:0000313" key="1">
    <source>
        <dbReference type="Ensembl" id="ENSPKIP00000024273.1"/>
    </source>
</evidence>
<name>A0A3B3S168_9TELE</name>
<dbReference type="PANTHER" id="PTHR46060:SF1">
    <property type="entry name" value="MARINER MOS1 TRANSPOSASE-LIKE PROTEIN"/>
    <property type="match status" value="1"/>
</dbReference>
<reference evidence="1" key="1">
    <citation type="submission" date="2025-08" db="UniProtKB">
        <authorList>
            <consortium name="Ensembl"/>
        </authorList>
    </citation>
    <scope>IDENTIFICATION</scope>
</reference>
<dbReference type="Pfam" id="PF01359">
    <property type="entry name" value="Transposase_1"/>
    <property type="match status" value="1"/>
</dbReference>
<dbReference type="InterPro" id="IPR036397">
    <property type="entry name" value="RNaseH_sf"/>
</dbReference>
<dbReference type="GO" id="GO:0003676">
    <property type="term" value="F:nucleic acid binding"/>
    <property type="evidence" value="ECO:0007669"/>
    <property type="project" value="InterPro"/>
</dbReference>
<dbReference type="Proteomes" id="UP000261540">
    <property type="component" value="Unplaced"/>
</dbReference>
<dbReference type="Gene3D" id="3.30.420.10">
    <property type="entry name" value="Ribonuclease H-like superfamily/Ribonuclease H"/>
    <property type="match status" value="2"/>
</dbReference>
<dbReference type="InterPro" id="IPR052709">
    <property type="entry name" value="Transposase-MT_Hybrid"/>
</dbReference>
<dbReference type="Ensembl" id="ENSPKIT00000004977.1">
    <property type="protein sequence ID" value="ENSPKIP00000024273.1"/>
    <property type="gene ID" value="ENSPKIG00000007592.1"/>
</dbReference>
<keyword evidence="2" id="KW-1185">Reference proteome</keyword>
<dbReference type="InterPro" id="IPR001888">
    <property type="entry name" value="Transposase_1"/>
</dbReference>